<evidence type="ECO:0000313" key="2">
    <source>
        <dbReference type="EMBL" id="VDC81660.1"/>
    </source>
</evidence>
<dbReference type="Proteomes" id="UP000694005">
    <property type="component" value="Chromosome A03"/>
</dbReference>
<proteinExistence type="predicted"/>
<protein>
    <submittedName>
        <fullName evidence="1">Uncharacterized protein</fullName>
    </submittedName>
</protein>
<gene>
    <name evidence="2" type="ORF">BRAA03T12878Z</name>
    <name evidence="1" type="ORF">BRAPAZ1V2_A03P37240.2</name>
</gene>
<dbReference type="EMBL" id="LR031572">
    <property type="protein sequence ID" value="VDC81660.1"/>
    <property type="molecule type" value="Genomic_DNA"/>
</dbReference>
<name>A0A3P6A955_BRACM</name>
<sequence>MVSSQQEGVNRECVTGFVRSYGDWYLKKTKFQSQKEMSTGSVTGWFHQR</sequence>
<dbReference type="AlphaFoldDB" id="A0A3P6A955"/>
<accession>A0A3P6A955</accession>
<organism evidence="2">
    <name type="scientific">Brassica campestris</name>
    <name type="common">Field mustard</name>
    <dbReference type="NCBI Taxonomy" id="3711"/>
    <lineage>
        <taxon>Eukaryota</taxon>
        <taxon>Viridiplantae</taxon>
        <taxon>Streptophyta</taxon>
        <taxon>Embryophyta</taxon>
        <taxon>Tracheophyta</taxon>
        <taxon>Spermatophyta</taxon>
        <taxon>Magnoliopsida</taxon>
        <taxon>eudicotyledons</taxon>
        <taxon>Gunneridae</taxon>
        <taxon>Pentapetalae</taxon>
        <taxon>rosids</taxon>
        <taxon>malvids</taxon>
        <taxon>Brassicales</taxon>
        <taxon>Brassicaceae</taxon>
        <taxon>Brassiceae</taxon>
        <taxon>Brassica</taxon>
    </lineage>
</organism>
<dbReference type="EMBL" id="LS974619">
    <property type="protein sequence ID" value="CAG7882381.1"/>
    <property type="molecule type" value="Genomic_DNA"/>
</dbReference>
<evidence type="ECO:0000313" key="1">
    <source>
        <dbReference type="EMBL" id="CAG7882381.1"/>
    </source>
</evidence>
<dbReference type="Gramene" id="A03p37240.2_BraZ1">
    <property type="protein sequence ID" value="A03p37240.2_BraZ1.CDS.1"/>
    <property type="gene ID" value="A03g37240.2_BraZ1"/>
</dbReference>
<reference evidence="2" key="1">
    <citation type="submission" date="2018-11" db="EMBL/GenBank/DDBJ databases">
        <authorList>
            <consortium name="Genoscope - CEA"/>
            <person name="William W."/>
        </authorList>
    </citation>
    <scope>NUCLEOTIDE SEQUENCE</scope>
</reference>